<evidence type="ECO:0000256" key="1">
    <source>
        <dbReference type="SAM" id="MobiDB-lite"/>
    </source>
</evidence>
<reference evidence="3 5" key="1">
    <citation type="submission" date="2019-05" db="EMBL/GenBank/DDBJ databases">
        <title>Mumia sp. nov., isolated from the intestinal contents of plateau pika (Ochotona curzoniae) in the Qinghai-Tibet plateau of China.</title>
        <authorList>
            <person name="Tian Z."/>
        </authorList>
    </citation>
    <scope>NUCLEOTIDE SEQUENCE [LARGE SCALE GENOMIC DNA]</scope>
    <source>
        <strain evidence="5">527</strain>
        <strain evidence="3">Z527</strain>
    </source>
</reference>
<organism evidence="3 5">
    <name type="scientific">Mumia zhuanghuii</name>
    <dbReference type="NCBI Taxonomy" id="2585211"/>
    <lineage>
        <taxon>Bacteria</taxon>
        <taxon>Bacillati</taxon>
        <taxon>Actinomycetota</taxon>
        <taxon>Actinomycetes</taxon>
        <taxon>Propionibacteriales</taxon>
        <taxon>Nocardioidaceae</taxon>
        <taxon>Mumia</taxon>
    </lineage>
</organism>
<dbReference type="InterPro" id="IPR012347">
    <property type="entry name" value="Ferritin-like"/>
</dbReference>
<dbReference type="PANTHER" id="PTHR36933:SF1">
    <property type="entry name" value="SLL0788 PROTEIN"/>
    <property type="match status" value="1"/>
</dbReference>
<comment type="caution">
    <text evidence="3">The sequence shown here is derived from an EMBL/GenBank/DDBJ whole genome shotgun (WGS) entry which is preliminary data.</text>
</comment>
<feature type="domain" description="DUF305" evidence="2">
    <location>
        <begin position="109"/>
        <end position="267"/>
    </location>
</feature>
<evidence type="ECO:0000313" key="5">
    <source>
        <dbReference type="Proteomes" id="UP000306740"/>
    </source>
</evidence>
<feature type="compositionally biased region" description="Polar residues" evidence="1">
    <location>
        <begin position="77"/>
        <end position="96"/>
    </location>
</feature>
<name>A0A5C4MEE2_9ACTN</name>
<evidence type="ECO:0000259" key="2">
    <source>
        <dbReference type="Pfam" id="PF03713"/>
    </source>
</evidence>
<dbReference type="EMBL" id="VDFR01000126">
    <property type="protein sequence ID" value="TNC37628.1"/>
    <property type="molecule type" value="Genomic_DNA"/>
</dbReference>
<feature type="region of interest" description="Disordered" evidence="1">
    <location>
        <begin position="169"/>
        <end position="188"/>
    </location>
</feature>
<proteinExistence type="predicted"/>
<gene>
    <name evidence="4" type="ORF">FHE65_03925</name>
    <name evidence="3" type="ORF">FHE65_24985</name>
</gene>
<sequence length="271" mass="28150">MRTFLNDVHRSIAPIDEIRNASGVICDVEGKNVIVGPTRRSLVLRLAALALGSAALVSCSSDSDNDAGADATELPPAQSTVLQPGQPGESNRTLSPSEYPASGAHNKADIEFVTGMITHHLQAIAMTDLAKTRAENADVKRLADRIAAAQAPEIHAMAAWLEERKLPVPEGASTHGGHGGHGGGGAGAPTEKVAHGMLTDEEMEELAEADGAAFDVLFLRGMIQHHEGALAMCDTAQSEGKDLRAGEMADDIAAGQGAEIARMQGLLDAVS</sequence>
<protein>
    <submittedName>
        <fullName evidence="3">DUF305 domain-containing protein</fullName>
    </submittedName>
</protein>
<dbReference type="Proteomes" id="UP000306740">
    <property type="component" value="Unassembled WGS sequence"/>
</dbReference>
<dbReference type="Pfam" id="PF03713">
    <property type="entry name" value="DUF305"/>
    <property type="match status" value="1"/>
</dbReference>
<evidence type="ECO:0000313" key="3">
    <source>
        <dbReference type="EMBL" id="TNC37628.1"/>
    </source>
</evidence>
<dbReference type="EMBL" id="VDFR01000018">
    <property type="protein sequence ID" value="TNC50233.1"/>
    <property type="molecule type" value="Genomic_DNA"/>
</dbReference>
<dbReference type="OrthoDB" id="26872at2"/>
<feature type="region of interest" description="Disordered" evidence="1">
    <location>
        <begin position="62"/>
        <end position="103"/>
    </location>
</feature>
<dbReference type="RefSeq" id="WP_139105327.1">
    <property type="nucleotide sequence ID" value="NZ_VDFR01000018.1"/>
</dbReference>
<feature type="compositionally biased region" description="Low complexity" evidence="1">
    <location>
        <begin position="62"/>
        <end position="71"/>
    </location>
</feature>
<dbReference type="InterPro" id="IPR005183">
    <property type="entry name" value="DUF305_CopM-like"/>
</dbReference>
<feature type="compositionally biased region" description="Gly residues" evidence="1">
    <location>
        <begin position="174"/>
        <end position="187"/>
    </location>
</feature>
<evidence type="ECO:0000313" key="4">
    <source>
        <dbReference type="EMBL" id="TNC50233.1"/>
    </source>
</evidence>
<dbReference type="PANTHER" id="PTHR36933">
    <property type="entry name" value="SLL0788 PROTEIN"/>
    <property type="match status" value="1"/>
</dbReference>
<dbReference type="AlphaFoldDB" id="A0A5C4MEE2"/>
<dbReference type="Gene3D" id="1.20.1260.10">
    <property type="match status" value="1"/>
</dbReference>
<accession>A0A5C4MEE2</accession>